<name>A0A915L2X0_ROMCU</name>
<reference evidence="2" key="1">
    <citation type="submission" date="2022-11" db="UniProtKB">
        <authorList>
            <consortium name="WormBaseParasite"/>
        </authorList>
    </citation>
    <scope>IDENTIFICATION</scope>
</reference>
<dbReference type="AlphaFoldDB" id="A0A915L2X0"/>
<protein>
    <submittedName>
        <fullName evidence="2">Uncharacterized protein</fullName>
    </submittedName>
</protein>
<sequence>MSRLNIEDDSSDSKTKARNFGIEKSQISAKKLYMSKARYIPAVHFDAEKNKVPSGRVDWAAKYL</sequence>
<keyword evidence="1" id="KW-1185">Reference proteome</keyword>
<evidence type="ECO:0000313" key="2">
    <source>
        <dbReference type="WBParaSite" id="nRc.2.0.1.t44108-RA"/>
    </source>
</evidence>
<dbReference type="Proteomes" id="UP000887565">
    <property type="component" value="Unplaced"/>
</dbReference>
<evidence type="ECO:0000313" key="1">
    <source>
        <dbReference type="Proteomes" id="UP000887565"/>
    </source>
</evidence>
<proteinExistence type="predicted"/>
<organism evidence="1 2">
    <name type="scientific">Romanomermis culicivorax</name>
    <name type="common">Nematode worm</name>
    <dbReference type="NCBI Taxonomy" id="13658"/>
    <lineage>
        <taxon>Eukaryota</taxon>
        <taxon>Metazoa</taxon>
        <taxon>Ecdysozoa</taxon>
        <taxon>Nematoda</taxon>
        <taxon>Enoplea</taxon>
        <taxon>Dorylaimia</taxon>
        <taxon>Mermithida</taxon>
        <taxon>Mermithoidea</taxon>
        <taxon>Mermithidae</taxon>
        <taxon>Romanomermis</taxon>
    </lineage>
</organism>
<accession>A0A915L2X0</accession>
<dbReference type="WBParaSite" id="nRc.2.0.1.t44108-RA">
    <property type="protein sequence ID" value="nRc.2.0.1.t44108-RA"/>
    <property type="gene ID" value="nRc.2.0.1.g44108"/>
</dbReference>